<proteinExistence type="predicted"/>
<keyword evidence="2" id="KW-1185">Reference proteome</keyword>
<name>A0AAE3LMC8_9BACI</name>
<evidence type="ECO:0000313" key="1">
    <source>
        <dbReference type="EMBL" id="MCU9612567.1"/>
    </source>
</evidence>
<comment type="caution">
    <text evidence="1">The sequence shown here is derived from an EMBL/GenBank/DDBJ whole genome shotgun (WGS) entry which is preliminary data.</text>
</comment>
<reference evidence="1" key="1">
    <citation type="submission" date="2022-10" db="EMBL/GenBank/DDBJ databases">
        <title>Description of Fervidibacillus gen. nov. in the family Fervidibacillaceae fam. nov. with two species, Fervidibacillus albus sp. nov., and Fervidibacillus halotolerans sp. nov., isolated from tidal flat sediments.</title>
        <authorList>
            <person name="Kwon K.K."/>
            <person name="Yang S.-H."/>
        </authorList>
    </citation>
    <scope>NUCLEOTIDE SEQUENCE</scope>
    <source>
        <strain evidence="1">JCM 19140</strain>
    </source>
</reference>
<organism evidence="1 2">
    <name type="scientific">Perspicuibacillus lycopersici</name>
    <dbReference type="NCBI Taxonomy" id="1325689"/>
    <lineage>
        <taxon>Bacteria</taxon>
        <taxon>Bacillati</taxon>
        <taxon>Bacillota</taxon>
        <taxon>Bacilli</taxon>
        <taxon>Bacillales</taxon>
        <taxon>Bacillaceae</taxon>
        <taxon>Perspicuibacillus</taxon>
    </lineage>
</organism>
<evidence type="ECO:0000313" key="2">
    <source>
        <dbReference type="Proteomes" id="UP001209318"/>
    </source>
</evidence>
<dbReference type="EMBL" id="JAOUSF010000001">
    <property type="protein sequence ID" value="MCU9612567.1"/>
    <property type="molecule type" value="Genomic_DNA"/>
</dbReference>
<dbReference type="Proteomes" id="UP001209318">
    <property type="component" value="Unassembled WGS sequence"/>
</dbReference>
<gene>
    <name evidence="1" type="ORF">OEV98_03190</name>
</gene>
<accession>A0AAE3LMC8</accession>
<sequence length="327" mass="38262">MGIFINNGDHPDVYKNNGELIEANQSYWRLDYLNRLLQDQYEGNIKLYNSLENIKSIENTRSKQLDTVDKKLTELKTNYLQQQQIGTDVVQQLVRMEKSDFVQQDQIRSLAIREDEVLLKIEKISNSNQEMTRNLEKYQILFNSLMEGIANLSKLQQQTLQVLANHEEIYYSLFEKLESHSNDTLNRLVAQENIQTMLLAEFESQGKELVERFTGQENTQSEILQNIQDQATVQQNLQKHLVAHENMDSMINERLDNQEALTEKLLRQVTHLRTILFERTSYLSELIENSYKKTSTYLSNLLSGTKEPFTFQLLPSSKDKDKDNNNE</sequence>
<dbReference type="RefSeq" id="WP_263071751.1">
    <property type="nucleotide sequence ID" value="NZ_JAOUSF010000001.1"/>
</dbReference>
<protein>
    <submittedName>
        <fullName evidence="1">Uncharacterized protein</fullName>
    </submittedName>
</protein>
<dbReference type="AlphaFoldDB" id="A0AAE3LMC8"/>